<dbReference type="Proteomes" id="UP000638313">
    <property type="component" value="Unassembled WGS sequence"/>
</dbReference>
<name>A0A919B8E6_9ACTN</name>
<sequence length="441" mass="48194">MGGDQGPGTVIEVAYAQAWDLEARALWRPLTAEAARERDVAGLPYVVVYRIPGQEVPLEVRLVSWRDHYVGLWVYDDQGRRTDELDLRLLDDPDRLLRRRTRRWQYTEPDVAEFDEECPRFAMELFPDGKGLITQEPRGGRGRGETVPGADVERWQVRPAFGDWPVASFHWRGLPGPVALQAVALDSGAAATPDGTSEVPPTCWRPPLPAQPGPLDALFRPGTRVTNGYYTDMTVVEPRRTGTLRVPSGLLAVSGPDYPSDQGPAITVPVPPGEYALEEAEVGIGYYCEWSEGWVTRTDTTAVRLRISEIPAASWEMGLGPDDDPRLLAEDEIFGFNTDGATGCFADAGAWKPLHRLFEQHLVLREPGVGENIPDSIYLLRVQDEASGGELVAFATTGDGTYPVWVGRSADGEVAEVVVLVGEMLTPLEDGSAHGAQAAPA</sequence>
<evidence type="ECO:0000313" key="1">
    <source>
        <dbReference type="EMBL" id="GHF70491.1"/>
    </source>
</evidence>
<organism evidence="1 2">
    <name type="scientific">Streptomyces mashuensis</name>
    <dbReference type="NCBI Taxonomy" id="33904"/>
    <lineage>
        <taxon>Bacteria</taxon>
        <taxon>Bacillati</taxon>
        <taxon>Actinomycetota</taxon>
        <taxon>Actinomycetes</taxon>
        <taxon>Kitasatosporales</taxon>
        <taxon>Streptomycetaceae</taxon>
        <taxon>Streptomyces</taxon>
    </lineage>
</organism>
<protein>
    <recommendedName>
        <fullName evidence="3">DUF4241 domain-containing protein</fullName>
    </recommendedName>
</protein>
<evidence type="ECO:0000313" key="2">
    <source>
        <dbReference type="Proteomes" id="UP000638313"/>
    </source>
</evidence>
<dbReference type="InterPro" id="IPR025335">
    <property type="entry name" value="DUF4241"/>
</dbReference>
<comment type="caution">
    <text evidence="1">The sequence shown here is derived from an EMBL/GenBank/DDBJ whole genome shotgun (WGS) entry which is preliminary data.</text>
</comment>
<reference evidence="1" key="2">
    <citation type="submission" date="2020-09" db="EMBL/GenBank/DDBJ databases">
        <authorList>
            <person name="Sun Q."/>
            <person name="Ohkuma M."/>
        </authorList>
    </citation>
    <scope>NUCLEOTIDE SEQUENCE</scope>
    <source>
        <strain evidence="1">JCM 4059</strain>
    </source>
</reference>
<dbReference type="Pfam" id="PF14025">
    <property type="entry name" value="DUF4241"/>
    <property type="match status" value="1"/>
</dbReference>
<dbReference type="AlphaFoldDB" id="A0A919B8E6"/>
<keyword evidence="2" id="KW-1185">Reference proteome</keyword>
<accession>A0A919B8E6</accession>
<gene>
    <name evidence="1" type="ORF">GCM10010218_59670</name>
</gene>
<proteinExistence type="predicted"/>
<evidence type="ECO:0008006" key="3">
    <source>
        <dbReference type="Google" id="ProtNLM"/>
    </source>
</evidence>
<dbReference type="EMBL" id="BNBD01000020">
    <property type="protein sequence ID" value="GHF70491.1"/>
    <property type="molecule type" value="Genomic_DNA"/>
</dbReference>
<reference evidence="1" key="1">
    <citation type="journal article" date="2014" name="Int. J. Syst. Evol. Microbiol.">
        <title>Complete genome sequence of Corynebacterium casei LMG S-19264T (=DSM 44701T), isolated from a smear-ripened cheese.</title>
        <authorList>
            <consortium name="US DOE Joint Genome Institute (JGI-PGF)"/>
            <person name="Walter F."/>
            <person name="Albersmeier A."/>
            <person name="Kalinowski J."/>
            <person name="Ruckert C."/>
        </authorList>
    </citation>
    <scope>NUCLEOTIDE SEQUENCE</scope>
    <source>
        <strain evidence="1">JCM 4059</strain>
    </source>
</reference>